<organism evidence="2 3">
    <name type="scientific">Neolewinella maritima</name>
    <dbReference type="NCBI Taxonomy" id="1383882"/>
    <lineage>
        <taxon>Bacteria</taxon>
        <taxon>Pseudomonadati</taxon>
        <taxon>Bacteroidota</taxon>
        <taxon>Saprospiria</taxon>
        <taxon>Saprospirales</taxon>
        <taxon>Lewinellaceae</taxon>
        <taxon>Neolewinella</taxon>
    </lineage>
</organism>
<protein>
    <recommendedName>
        <fullName evidence="1">DinB-like domain-containing protein</fullName>
    </recommendedName>
</protein>
<dbReference type="Pfam" id="PF12867">
    <property type="entry name" value="DinB_2"/>
    <property type="match status" value="1"/>
</dbReference>
<proteinExistence type="predicted"/>
<keyword evidence="3" id="KW-1185">Reference proteome</keyword>
<evidence type="ECO:0000313" key="3">
    <source>
        <dbReference type="Proteomes" id="UP000837803"/>
    </source>
</evidence>
<reference evidence="2" key="1">
    <citation type="submission" date="2021-12" db="EMBL/GenBank/DDBJ databases">
        <authorList>
            <person name="Rodrigo-Torres L."/>
            <person name="Arahal R. D."/>
            <person name="Lucena T."/>
        </authorList>
    </citation>
    <scope>NUCLEOTIDE SEQUENCE</scope>
    <source>
        <strain evidence="2">CECT 8419</strain>
    </source>
</reference>
<feature type="domain" description="DinB-like" evidence="1">
    <location>
        <begin position="15"/>
        <end position="147"/>
    </location>
</feature>
<evidence type="ECO:0000259" key="1">
    <source>
        <dbReference type="Pfam" id="PF12867"/>
    </source>
</evidence>
<sequence length="156" mass="17255">MDTSATDRLFDLHLQARTNMLQVVSALSLEQVNRIPQGLNNNVLWNAGHVIATSELLVYALSGHRTPSGKDFIDRYRKGSRPDGPASLAELDFIKAELLAGSQRLRHDYAALDWSGYTPYTTSFGVGFGTVEEALTFNNMHETLHLGAVLVLQRLV</sequence>
<dbReference type="InterPro" id="IPR034660">
    <property type="entry name" value="DinB/YfiT-like"/>
</dbReference>
<dbReference type="SUPFAM" id="SSF109854">
    <property type="entry name" value="DinB/YfiT-like putative metalloenzymes"/>
    <property type="match status" value="1"/>
</dbReference>
<dbReference type="Proteomes" id="UP000837803">
    <property type="component" value="Unassembled WGS sequence"/>
</dbReference>
<dbReference type="RefSeq" id="WP_238752202.1">
    <property type="nucleotide sequence ID" value="NZ_CAKLPZ010000005.1"/>
</dbReference>
<dbReference type="InterPro" id="IPR024775">
    <property type="entry name" value="DinB-like"/>
</dbReference>
<gene>
    <name evidence="2" type="ORF">LEM8419_03245</name>
</gene>
<accession>A0ABM9B4Y4</accession>
<comment type="caution">
    <text evidence="2">The sequence shown here is derived from an EMBL/GenBank/DDBJ whole genome shotgun (WGS) entry which is preliminary data.</text>
</comment>
<name>A0ABM9B4Y4_9BACT</name>
<dbReference type="Gene3D" id="1.20.120.450">
    <property type="entry name" value="dinb family like domain"/>
    <property type="match status" value="1"/>
</dbReference>
<evidence type="ECO:0000313" key="2">
    <source>
        <dbReference type="EMBL" id="CAH1002338.1"/>
    </source>
</evidence>
<dbReference type="EMBL" id="CAKLPZ010000005">
    <property type="protein sequence ID" value="CAH1002338.1"/>
    <property type="molecule type" value="Genomic_DNA"/>
</dbReference>